<evidence type="ECO:0000313" key="2">
    <source>
        <dbReference type="EMBL" id="TGO04975.1"/>
    </source>
</evidence>
<dbReference type="InterPro" id="IPR051604">
    <property type="entry name" value="Ergot_Alk_Oxidoreductase"/>
</dbReference>
<name>A0A4Z1DZ58_9MICO</name>
<dbReference type="PANTHER" id="PTHR43162:SF1">
    <property type="entry name" value="PRESTALK A DIFFERENTIATION PROTEIN A"/>
    <property type="match status" value="1"/>
</dbReference>
<dbReference type="OrthoDB" id="3243290at2"/>
<reference evidence="2 3" key="1">
    <citation type="submission" date="2018-11" db="EMBL/GenBank/DDBJ databases">
        <title>Complete genome sequencing of the Actinobacteria Serinibacter sp. K3-2.</title>
        <authorList>
            <person name="Rakitin A.L."/>
            <person name="Beletsky A.V."/>
            <person name="Mardanov A.V."/>
            <person name="Ravin N.V."/>
            <person name="Gromova A.S."/>
            <person name="Filippova S.N."/>
            <person name="Gal'Chenko V.F."/>
        </authorList>
    </citation>
    <scope>NUCLEOTIDE SEQUENCE [LARGE SCALE GENOMIC DNA]</scope>
    <source>
        <strain evidence="2 3">K3-2</strain>
    </source>
</reference>
<dbReference type="PANTHER" id="PTHR43162">
    <property type="match status" value="1"/>
</dbReference>
<comment type="caution">
    <text evidence="2">The sequence shown here is derived from an EMBL/GenBank/DDBJ whole genome shotgun (WGS) entry which is preliminary data.</text>
</comment>
<organism evidence="2 3">
    <name type="scientific">Serinibacter arcticus</name>
    <dbReference type="NCBI Taxonomy" id="1655435"/>
    <lineage>
        <taxon>Bacteria</taxon>
        <taxon>Bacillati</taxon>
        <taxon>Actinomycetota</taxon>
        <taxon>Actinomycetes</taxon>
        <taxon>Micrococcales</taxon>
        <taxon>Beutenbergiaceae</taxon>
        <taxon>Serinibacter</taxon>
    </lineage>
</organism>
<evidence type="ECO:0000313" key="3">
    <source>
        <dbReference type="Proteomes" id="UP000297318"/>
    </source>
</evidence>
<dbReference type="SUPFAM" id="SSF51735">
    <property type="entry name" value="NAD(P)-binding Rossmann-fold domains"/>
    <property type="match status" value="1"/>
</dbReference>
<dbReference type="Pfam" id="PF05368">
    <property type="entry name" value="NmrA"/>
    <property type="match status" value="1"/>
</dbReference>
<dbReference type="RefSeq" id="WP_158292567.1">
    <property type="nucleotide sequence ID" value="NZ_RHPJ01000002.1"/>
</dbReference>
<accession>A0A4Z1DZ58</accession>
<dbReference type="Gene3D" id="3.90.25.10">
    <property type="entry name" value="UDP-galactose 4-epimerase, domain 1"/>
    <property type="match status" value="1"/>
</dbReference>
<dbReference type="AlphaFoldDB" id="A0A4Z1DZ58"/>
<dbReference type="Gene3D" id="3.40.50.720">
    <property type="entry name" value="NAD(P)-binding Rossmann-like Domain"/>
    <property type="match status" value="1"/>
</dbReference>
<evidence type="ECO:0000259" key="1">
    <source>
        <dbReference type="Pfam" id="PF05368"/>
    </source>
</evidence>
<sequence length="267" mass="27611">MTTTQQTRPVLVTGAGGKVGRRVVAGLTAAGRTVRPASRSTPVRLDWEDASTWPAAFAGVGAAFVVPPETIVDLGPFADVVEKAGVERLVLLSARHPEQGGESIVPAFEEAVAAAGIPAVVLRPSWFVQNFTEGMFVPELAGGSLTLPVGDGAEPFIDAADIAAVAVDALLSARHDGRTYELSGPELLTFEQAIALVGAATSRDLAFVAADTAAWAEAAGAELPPALVEQLVSLFTAIRRGDNAHLDTGVQEALGRAPRTFAEALAR</sequence>
<dbReference type="InterPro" id="IPR036291">
    <property type="entry name" value="NAD(P)-bd_dom_sf"/>
</dbReference>
<proteinExistence type="predicted"/>
<dbReference type="EMBL" id="RHPJ01000002">
    <property type="protein sequence ID" value="TGO04975.1"/>
    <property type="molecule type" value="Genomic_DNA"/>
</dbReference>
<gene>
    <name evidence="2" type="ORF">SERN_0979</name>
</gene>
<feature type="domain" description="NmrA-like" evidence="1">
    <location>
        <begin position="8"/>
        <end position="248"/>
    </location>
</feature>
<dbReference type="Proteomes" id="UP000297318">
    <property type="component" value="Unassembled WGS sequence"/>
</dbReference>
<dbReference type="InterPro" id="IPR008030">
    <property type="entry name" value="NmrA-like"/>
</dbReference>
<protein>
    <recommendedName>
        <fullName evidence="1">NmrA-like domain-containing protein</fullName>
    </recommendedName>
</protein>
<keyword evidence="3" id="KW-1185">Reference proteome</keyword>